<keyword evidence="1" id="KW-0547">Nucleotide-binding</keyword>
<reference evidence="4" key="1">
    <citation type="submission" date="2021-03" db="EMBL/GenBank/DDBJ databases">
        <title>Comparative genomics and phylogenomic investigation of the class Geoglossomycetes provide insights into ecological specialization and systematics.</title>
        <authorList>
            <person name="Melie T."/>
            <person name="Pirro S."/>
            <person name="Miller A.N."/>
            <person name="Quandt A."/>
        </authorList>
    </citation>
    <scope>NUCLEOTIDE SEQUENCE</scope>
    <source>
        <strain evidence="4">GBOQ0MN5Z8</strain>
    </source>
</reference>
<dbReference type="SMART" id="SM00382">
    <property type="entry name" value="AAA"/>
    <property type="match status" value="1"/>
</dbReference>
<dbReference type="Gene3D" id="3.40.50.300">
    <property type="entry name" value="P-loop containing nucleotide triphosphate hydrolases"/>
    <property type="match status" value="2"/>
</dbReference>
<dbReference type="InterPro" id="IPR057596">
    <property type="entry name" value="RDRP_core"/>
</dbReference>
<keyword evidence="1" id="KW-0067">ATP-binding</keyword>
<feature type="region of interest" description="Disordered" evidence="2">
    <location>
        <begin position="1729"/>
        <end position="1751"/>
    </location>
</feature>
<organism evidence="4 5">
    <name type="scientific">Glutinoglossum americanum</name>
    <dbReference type="NCBI Taxonomy" id="1670608"/>
    <lineage>
        <taxon>Eukaryota</taxon>
        <taxon>Fungi</taxon>
        <taxon>Dikarya</taxon>
        <taxon>Ascomycota</taxon>
        <taxon>Pezizomycotina</taxon>
        <taxon>Geoglossomycetes</taxon>
        <taxon>Geoglossales</taxon>
        <taxon>Geoglossaceae</taxon>
        <taxon>Glutinoglossum</taxon>
    </lineage>
</organism>
<dbReference type="Pfam" id="PF05183">
    <property type="entry name" value="RdRP"/>
    <property type="match status" value="1"/>
</dbReference>
<name>A0A9P8HXH4_9PEZI</name>
<feature type="compositionally biased region" description="Basic and acidic residues" evidence="2">
    <location>
        <begin position="1740"/>
        <end position="1751"/>
    </location>
</feature>
<dbReference type="PANTHER" id="PTHR23079">
    <property type="entry name" value="RNA-DEPENDENT RNA POLYMERASE"/>
    <property type="match status" value="1"/>
</dbReference>
<dbReference type="Proteomes" id="UP000698800">
    <property type="component" value="Unassembled WGS sequence"/>
</dbReference>
<evidence type="ECO:0000256" key="1">
    <source>
        <dbReference type="ARBA" id="ARBA00022806"/>
    </source>
</evidence>
<dbReference type="GO" id="GO:0003968">
    <property type="term" value="F:RNA-directed RNA polymerase activity"/>
    <property type="evidence" value="ECO:0007669"/>
    <property type="project" value="UniProtKB-KW"/>
</dbReference>
<dbReference type="InterPro" id="IPR007855">
    <property type="entry name" value="RDRP"/>
</dbReference>
<evidence type="ECO:0000313" key="4">
    <source>
        <dbReference type="EMBL" id="KAH0536276.1"/>
    </source>
</evidence>
<proteinExistence type="predicted"/>
<dbReference type="InterPro" id="IPR041679">
    <property type="entry name" value="DNA2/NAM7-like_C"/>
</dbReference>
<dbReference type="InterPro" id="IPR047187">
    <property type="entry name" value="SF1_C_Upf1"/>
</dbReference>
<dbReference type="EMBL" id="JAGHQL010000218">
    <property type="protein sequence ID" value="KAH0536276.1"/>
    <property type="molecule type" value="Genomic_DNA"/>
</dbReference>
<dbReference type="Pfam" id="PF13086">
    <property type="entry name" value="AAA_11"/>
    <property type="match status" value="2"/>
</dbReference>
<protein>
    <recommendedName>
        <fullName evidence="3">AAA+ ATPase domain-containing protein</fullName>
    </recommendedName>
</protein>
<keyword evidence="1" id="KW-0378">Hydrolase</keyword>
<comment type="caution">
    <text evidence="4">The sequence shown here is derived from an EMBL/GenBank/DDBJ whole genome shotgun (WGS) entry which is preliminary data.</text>
</comment>
<dbReference type="InterPro" id="IPR041677">
    <property type="entry name" value="DNA2/NAM7_AAA_11"/>
</dbReference>
<keyword evidence="5" id="KW-1185">Reference proteome</keyword>
<sequence>MAPKNIKGFCYTLQNSIQLDDWQWCYRVPNLPHASSVNGQGMVKLVAVVSNNVKQNIVLRFERASSNRAMTSDPLDRFILISFADFRLRIALPSPGGDGTMKKLATPRESADYIVRLLKSGIDLNGVHYNFYGHSNSQLKSRSCVLFADSKADIALKVNALGDFSKMKTVAKKAKRIGLLFSTAQMAAEVKPDRCEDVPDVLTKDYIFTDGCGLISNSLANLLVQKVRIAFRNVRYTPSVYQIRYRGYKGVVMLDPALKGQVWLKLRGSMKKFSEGDDFSFSVVDYSKPYCFGYLNDEIILLLHALGIQEEVLLRKQQEHFEYLEWATVDPRTGFRFLTWMNRPELAEKVLLEGLESVKPTVISLVNSEYDRTLNKREEQRCRILIPQSRLLFGVCDSWNVLKEGECAVRVTVEGDGQPNILKGMEVLVTRNPCLHPGDLQKFKAVERQELAHLVDCIVFPTRGRRPSADLMSGGDLDGDRFFVCWDPDLVPTILSEPAQYPGAKEPVKFTEITDSDRLEYFARYTNASLGRVKNLYLDWARLKGPMSAECQELNRLFSTCVDGNRIKVPPVLEDCPRLPSEAPPFILDTLHEAAEFSIKSCRGSSQSYDGYSFDAMELLLCRDDVAMSEFELVKLTYRWCLKNKADLADFLHLFDFNRLSVQEKAWTLNQLPPADGTPNLVMNALLQSNLIRPAELRSFKLDYQGLRWKRIFDSTRDRLGTFLDVVSRTLELFHRKLIIIHVNDRLTVAIYVPRKVEKRQECLVDNKVLLFAFPHSQGDETSQRRVVSTKMNYRLYCDGGVFQLYETHRQNTWVYMGRGASDESSYRNIKNTGDKRRERQKTLDSGLNQDCKVSIALQKFSKPLQKHIGLVNKNGILAAEIYVISNRDDEAMQTLDLWLHHIDTEVRMPLFEQIPREYGIPKLDDVNWSSEPEHLVRIAKHRDFAALKEVRSEAQFASVFQWMLERDGSGLLQHVFDYLLKSIDDCFAWAKPPTIILKMINFLSSAPYLAINFARMGNWDGLPPDVRDALRGSAPKILRAIILSANEMQEFAIRPFKEVLSQVQQMSMTSFFELVELISLTVRTPEIALDLFLDCLETQTTRILTERPTVVRHAVRSAIGIALDHIDEANQSQHHRRDLLNLKFLERDSNSSTFQCRLRIDAPTTGALAQGDHVRLTTASSPVNSVTTRAYSMDAQIVAYEQGSAKIRCLHPPPSFVEDCSWRLDNCGSFVTSKTMLDAAYTFATQLGQCCGVHQQILGLSDCRHESVSPKYMPRDDLNASQNRAVHASISYPLTCMWGPPGTGKTYTIVAILRELLASELEERIMVSAPTHNAVDNVMRKFLKEAQRAGEHHAPLRVSTDVRKVSDDLKMYTCDAMVGRELSTDMSGRKKAQKRISECRLIFTTCVGAGLGLLREEKFGVVIIDEASQQTEPASLVPLVKGCQKVILVGDHVQLRATVQQHAILQQYDVSLFERLYTRQHQPPALDAIFCKVMLDTQYRMHEDVCEFSSAEFYEGKLRTGVAPDKRPFPLSEFPWPKVRTGGIVSQARMVFAQCSAAEDMGQKSKSNRGQAELCRVICKKLCTAPAISPSSSSPPTSLQQPSIAQQSIAVLTPYSRQAELLKATLSGFKGIEVSSIDGFQGRESDIIIFDTVRCNAHREIGFLKDMRRMNVALTRARVAVIVIGDRDTLTKGEAELESTRVWKRLLGRLVDMEVDVIEDTGEANARVNGKRQVGRQKGTRERTLTENAT</sequence>
<dbReference type="GO" id="GO:0004386">
    <property type="term" value="F:helicase activity"/>
    <property type="evidence" value="ECO:0007669"/>
    <property type="project" value="InterPro"/>
</dbReference>
<dbReference type="InterPro" id="IPR003593">
    <property type="entry name" value="AAA+_ATPase"/>
</dbReference>
<evidence type="ECO:0000313" key="5">
    <source>
        <dbReference type="Proteomes" id="UP000698800"/>
    </source>
</evidence>
<accession>A0A9P8HXH4</accession>
<evidence type="ECO:0000256" key="2">
    <source>
        <dbReference type="SAM" id="MobiDB-lite"/>
    </source>
</evidence>
<dbReference type="Pfam" id="PF13087">
    <property type="entry name" value="AAA_12"/>
    <property type="match status" value="1"/>
</dbReference>
<gene>
    <name evidence="4" type="ORF">FGG08_006837</name>
</gene>
<keyword evidence="1" id="KW-0347">Helicase</keyword>
<dbReference type="GO" id="GO:0003723">
    <property type="term" value="F:RNA binding"/>
    <property type="evidence" value="ECO:0007669"/>
    <property type="project" value="UniProtKB-KW"/>
</dbReference>
<dbReference type="SUPFAM" id="SSF52540">
    <property type="entry name" value="P-loop containing nucleoside triphosphate hydrolases"/>
    <property type="match status" value="1"/>
</dbReference>
<evidence type="ECO:0000259" key="3">
    <source>
        <dbReference type="SMART" id="SM00382"/>
    </source>
</evidence>
<dbReference type="PANTHER" id="PTHR23079:SF55">
    <property type="entry name" value="RNA-DIRECTED RNA POLYMERASE"/>
    <property type="match status" value="1"/>
</dbReference>
<dbReference type="GO" id="GO:0030422">
    <property type="term" value="P:siRNA processing"/>
    <property type="evidence" value="ECO:0007669"/>
    <property type="project" value="TreeGrafter"/>
</dbReference>
<dbReference type="InterPro" id="IPR027417">
    <property type="entry name" value="P-loop_NTPase"/>
</dbReference>
<dbReference type="GO" id="GO:0031380">
    <property type="term" value="C:nuclear RNA-directed RNA polymerase complex"/>
    <property type="evidence" value="ECO:0007669"/>
    <property type="project" value="TreeGrafter"/>
</dbReference>
<dbReference type="OrthoDB" id="6513042at2759"/>
<dbReference type="CDD" id="cd18808">
    <property type="entry name" value="SF1_C_Upf1"/>
    <property type="match status" value="1"/>
</dbReference>
<feature type="domain" description="AAA+ ATPase" evidence="3">
    <location>
        <begin position="1292"/>
        <end position="1470"/>
    </location>
</feature>